<reference evidence="4 5" key="1">
    <citation type="submission" date="2015-02" db="EMBL/GenBank/DDBJ databases">
        <title>Draft genome sequences of ten Microbacterium spp. with emphasis on heavy metal contaminated environments.</title>
        <authorList>
            <person name="Corretto E."/>
        </authorList>
    </citation>
    <scope>NUCLEOTIDE SEQUENCE [LARGE SCALE GENOMIC DNA]</scope>
    <source>
        <strain evidence="4 5">ARN176</strain>
    </source>
</reference>
<comment type="caution">
    <text evidence="4">The sequence shown here is derived from an EMBL/GenBank/DDBJ whole genome shotgun (WGS) entry which is preliminary data.</text>
</comment>
<evidence type="ECO:0000259" key="3">
    <source>
        <dbReference type="Pfam" id="PF14258"/>
    </source>
</evidence>
<evidence type="ECO:0000313" key="4">
    <source>
        <dbReference type="EMBL" id="KJL37790.1"/>
    </source>
</evidence>
<feature type="region of interest" description="Disordered" evidence="1">
    <location>
        <begin position="1"/>
        <end position="28"/>
    </location>
</feature>
<organism evidence="4 5">
    <name type="scientific">Microbacterium azadirachtae</name>
    <dbReference type="NCBI Taxonomy" id="582680"/>
    <lineage>
        <taxon>Bacteria</taxon>
        <taxon>Bacillati</taxon>
        <taxon>Actinomycetota</taxon>
        <taxon>Actinomycetes</taxon>
        <taxon>Micrococcales</taxon>
        <taxon>Microbacteriaceae</taxon>
        <taxon>Microbacterium</taxon>
    </lineage>
</organism>
<proteinExistence type="predicted"/>
<accession>A0A0F0LXJ7</accession>
<feature type="domain" description="DUF4350" evidence="3">
    <location>
        <begin position="75"/>
        <end position="242"/>
    </location>
</feature>
<feature type="transmembrane region" description="Helical" evidence="2">
    <location>
        <begin position="276"/>
        <end position="294"/>
    </location>
</feature>
<dbReference type="Proteomes" id="UP000033740">
    <property type="component" value="Unassembled WGS sequence"/>
</dbReference>
<gene>
    <name evidence="4" type="ORF">RS86_00049</name>
</gene>
<keyword evidence="2" id="KW-0472">Membrane</keyword>
<dbReference type="STRING" id="582680.RS86_00049"/>
<dbReference type="InterPro" id="IPR025646">
    <property type="entry name" value="DUF4350"/>
</dbReference>
<sequence>MSAVAPPPVPDTAATGDGSGHSAEARGTGTLVRAPRRLRRILGWVLVSALVLVVGAAGLLLTAPSPAQRDALDPERPGPGGMQALAQILRQQGVRVDVVRSRVDAAGRLDAHTTLVMSDPYTLSDAAVTELTDSAHDIVLVSPSARMLRMLQLGTYGSPSSPPTAGADCDVPAFARVGTIAPGQLLLPDPGVTACFGDATDGAAVLISEDDGARRAAVDGAALFTNEHLADNGNAALGLALLGAQPHVVWYVPSYEDSDRTDIDVPKSLADLTPGWVTPVIVLGMITALLAAAWRGRRFGPLVAETLPVTVRASETMLGRARLTAKAADAAHAADALRTGTLSRLAARLGLAARADAAAVADAAADRIRVDRAGVRALLTGPLPASDAELVPYARRLAELESAVENAVRIERSTP</sequence>
<evidence type="ECO:0000256" key="1">
    <source>
        <dbReference type="SAM" id="MobiDB-lite"/>
    </source>
</evidence>
<dbReference type="PATRIC" id="fig|582680.6.peg.49"/>
<keyword evidence="2" id="KW-1133">Transmembrane helix</keyword>
<evidence type="ECO:0000313" key="5">
    <source>
        <dbReference type="Proteomes" id="UP000033740"/>
    </source>
</evidence>
<evidence type="ECO:0000256" key="2">
    <source>
        <dbReference type="SAM" id="Phobius"/>
    </source>
</evidence>
<dbReference type="EMBL" id="JYIX01000009">
    <property type="protein sequence ID" value="KJL37790.1"/>
    <property type="molecule type" value="Genomic_DNA"/>
</dbReference>
<keyword evidence="2" id="KW-0812">Transmembrane</keyword>
<protein>
    <recommendedName>
        <fullName evidence="3">DUF4350 domain-containing protein</fullName>
    </recommendedName>
</protein>
<dbReference type="Pfam" id="PF14258">
    <property type="entry name" value="DUF4350"/>
    <property type="match status" value="1"/>
</dbReference>
<dbReference type="RefSeq" id="WP_235281547.1">
    <property type="nucleotide sequence ID" value="NZ_JYIX01000009.1"/>
</dbReference>
<dbReference type="AlphaFoldDB" id="A0A0F0LXJ7"/>
<feature type="compositionally biased region" description="Pro residues" evidence="1">
    <location>
        <begin position="1"/>
        <end position="10"/>
    </location>
</feature>
<keyword evidence="5" id="KW-1185">Reference proteome</keyword>
<name>A0A0F0LXJ7_9MICO</name>
<feature type="transmembrane region" description="Helical" evidence="2">
    <location>
        <begin position="41"/>
        <end position="61"/>
    </location>
</feature>